<keyword evidence="2" id="KW-1185">Reference proteome</keyword>
<dbReference type="Proteomes" id="UP001107558">
    <property type="component" value="Chromosome 3"/>
</dbReference>
<evidence type="ECO:0000313" key="1">
    <source>
        <dbReference type="EMBL" id="KAG5671563.1"/>
    </source>
</evidence>
<comment type="caution">
    <text evidence="1">The sequence shown here is derived from an EMBL/GenBank/DDBJ whole genome shotgun (WGS) entry which is preliminary data.</text>
</comment>
<gene>
    <name evidence="1" type="ORF">PVAND_001756</name>
</gene>
<reference evidence="1" key="1">
    <citation type="submission" date="2021-03" db="EMBL/GenBank/DDBJ databases">
        <title>Chromosome level genome of the anhydrobiotic midge Polypedilum vanderplanki.</title>
        <authorList>
            <person name="Yoshida Y."/>
            <person name="Kikawada T."/>
            <person name="Gusev O."/>
        </authorList>
    </citation>
    <scope>NUCLEOTIDE SEQUENCE</scope>
    <source>
        <strain evidence="1">NIAS01</strain>
        <tissue evidence="1">Whole body or cell culture</tissue>
    </source>
</reference>
<evidence type="ECO:0000313" key="2">
    <source>
        <dbReference type="Proteomes" id="UP001107558"/>
    </source>
</evidence>
<organism evidence="1 2">
    <name type="scientific">Polypedilum vanderplanki</name>
    <name type="common">Sleeping chironomid midge</name>
    <dbReference type="NCBI Taxonomy" id="319348"/>
    <lineage>
        <taxon>Eukaryota</taxon>
        <taxon>Metazoa</taxon>
        <taxon>Ecdysozoa</taxon>
        <taxon>Arthropoda</taxon>
        <taxon>Hexapoda</taxon>
        <taxon>Insecta</taxon>
        <taxon>Pterygota</taxon>
        <taxon>Neoptera</taxon>
        <taxon>Endopterygota</taxon>
        <taxon>Diptera</taxon>
        <taxon>Nematocera</taxon>
        <taxon>Chironomoidea</taxon>
        <taxon>Chironomidae</taxon>
        <taxon>Chironominae</taxon>
        <taxon>Polypedilum</taxon>
        <taxon>Polypedilum</taxon>
    </lineage>
</organism>
<dbReference type="EMBL" id="JADBJN010000003">
    <property type="protein sequence ID" value="KAG5671563.1"/>
    <property type="molecule type" value="Genomic_DNA"/>
</dbReference>
<dbReference type="AlphaFoldDB" id="A0A9J6BQ64"/>
<name>A0A9J6BQ64_POLVA</name>
<accession>A0A9J6BQ64</accession>
<proteinExistence type="predicted"/>
<protein>
    <submittedName>
        <fullName evidence="1">Uncharacterized protein</fullName>
    </submittedName>
</protein>
<sequence>MFRSKFLFDRKSRRENASETNSTKETVVKVKTIDGNNNNSNFSRNNSTYRVRSINHQQSRLGSNFDFIEPCDIVDDLNNEVDSLDSLEIKNWRYHLTNNRF</sequence>